<sequence>MTAQDWKDSGKFIDINENKLFVIDTDPATSDKETIVIISGYPLNSFDYHQIIDMLKDYYRVIIHDHAGFGFSDEPKDFNYSILDHANDCVKLYSKLKLKDFTILASQYGAMIAKEILHKKNYNLIPFNIKDVVITKNNSDQLYSSINAIYYLNSNKHIPKYKEVLANHDDKALFNTHDNGVFDEKYKDEEKVRVIWENFQTKERQKEVLILSNYNEEIFLYWHRWINAMKESNVRIHYFWRKDDFTNIQDALLLSSTYKKENFVMVENKNCYTIENEPKSWLLMILEEINKSTYHILKRETFVS</sequence>
<feature type="domain" description="AB hydrolase-1" evidence="1">
    <location>
        <begin position="34"/>
        <end position="126"/>
    </location>
</feature>
<dbReference type="SUPFAM" id="SSF53474">
    <property type="entry name" value="alpha/beta-Hydrolases"/>
    <property type="match status" value="1"/>
</dbReference>
<dbReference type="Proteomes" id="UP000237608">
    <property type="component" value="Unassembled WGS sequence"/>
</dbReference>
<dbReference type="GO" id="GO:0047372">
    <property type="term" value="F:monoacylglycerol lipase activity"/>
    <property type="evidence" value="ECO:0007669"/>
    <property type="project" value="TreeGrafter"/>
</dbReference>
<gene>
    <name evidence="2" type="ORF">BTO13_06400</name>
</gene>
<dbReference type="InterPro" id="IPR000073">
    <property type="entry name" value="AB_hydrolase_1"/>
</dbReference>
<dbReference type="RefSeq" id="WP_105046042.1">
    <property type="nucleotide sequence ID" value="NZ_CP150662.1"/>
</dbReference>
<dbReference type="GO" id="GO:0046464">
    <property type="term" value="P:acylglycerol catabolic process"/>
    <property type="evidence" value="ECO:0007669"/>
    <property type="project" value="TreeGrafter"/>
</dbReference>
<dbReference type="OrthoDB" id="9799612at2"/>
<organism evidence="2 3">
    <name type="scientific">Polaribacter gangjinensis</name>
    <dbReference type="NCBI Taxonomy" id="574710"/>
    <lineage>
        <taxon>Bacteria</taxon>
        <taxon>Pseudomonadati</taxon>
        <taxon>Bacteroidota</taxon>
        <taxon>Flavobacteriia</taxon>
        <taxon>Flavobacteriales</taxon>
        <taxon>Flavobacteriaceae</taxon>
    </lineage>
</organism>
<dbReference type="GO" id="GO:0016020">
    <property type="term" value="C:membrane"/>
    <property type="evidence" value="ECO:0007669"/>
    <property type="project" value="TreeGrafter"/>
</dbReference>
<accession>A0A2S7WB80</accession>
<dbReference type="Pfam" id="PF00561">
    <property type="entry name" value="Abhydrolase_1"/>
    <property type="match status" value="1"/>
</dbReference>
<evidence type="ECO:0000313" key="2">
    <source>
        <dbReference type="EMBL" id="PQJ74898.1"/>
    </source>
</evidence>
<protein>
    <recommendedName>
        <fullName evidence="1">AB hydrolase-1 domain-containing protein</fullName>
    </recommendedName>
</protein>
<dbReference type="EMBL" id="MSCL01000001">
    <property type="protein sequence ID" value="PQJ74898.1"/>
    <property type="molecule type" value="Genomic_DNA"/>
</dbReference>
<dbReference type="AlphaFoldDB" id="A0A2S7WB80"/>
<comment type="caution">
    <text evidence="2">The sequence shown here is derived from an EMBL/GenBank/DDBJ whole genome shotgun (WGS) entry which is preliminary data.</text>
</comment>
<keyword evidence="3" id="KW-1185">Reference proteome</keyword>
<dbReference type="PANTHER" id="PTHR43798:SF33">
    <property type="entry name" value="HYDROLASE, PUTATIVE (AFU_ORTHOLOGUE AFUA_2G14860)-RELATED"/>
    <property type="match status" value="1"/>
</dbReference>
<reference evidence="2 3" key="1">
    <citation type="submission" date="2016-12" db="EMBL/GenBank/DDBJ databases">
        <title>Trade-off between light-utilization and light-protection in marine flavobacteria.</title>
        <authorList>
            <person name="Kumagai Y."/>
            <person name="Yoshizawa S."/>
            <person name="Kogure K."/>
            <person name="Iwasaki W."/>
        </authorList>
    </citation>
    <scope>NUCLEOTIDE SEQUENCE [LARGE SCALE GENOMIC DNA]</scope>
    <source>
        <strain evidence="2 3">KCTC 22729</strain>
    </source>
</reference>
<dbReference type="Gene3D" id="3.40.50.1820">
    <property type="entry name" value="alpha/beta hydrolase"/>
    <property type="match status" value="1"/>
</dbReference>
<evidence type="ECO:0000259" key="1">
    <source>
        <dbReference type="Pfam" id="PF00561"/>
    </source>
</evidence>
<evidence type="ECO:0000313" key="3">
    <source>
        <dbReference type="Proteomes" id="UP000237608"/>
    </source>
</evidence>
<dbReference type="InterPro" id="IPR050266">
    <property type="entry name" value="AB_hydrolase_sf"/>
</dbReference>
<dbReference type="InterPro" id="IPR029058">
    <property type="entry name" value="AB_hydrolase_fold"/>
</dbReference>
<proteinExistence type="predicted"/>
<name>A0A2S7WB80_9FLAO</name>
<dbReference type="PANTHER" id="PTHR43798">
    <property type="entry name" value="MONOACYLGLYCEROL LIPASE"/>
    <property type="match status" value="1"/>
</dbReference>